<feature type="region of interest" description="Disordered" evidence="1">
    <location>
        <begin position="246"/>
        <end position="284"/>
    </location>
</feature>
<name>L2GNB2_VITCO</name>
<dbReference type="RefSeq" id="XP_007604177.1">
    <property type="nucleotide sequence ID" value="XM_007604115.1"/>
</dbReference>
<dbReference type="VEuPathDB" id="MicrosporidiaDB:VICG_00726"/>
<keyword evidence="3" id="KW-1185">Reference proteome</keyword>
<dbReference type="EMBL" id="JH370133">
    <property type="protein sequence ID" value="ELA42326.1"/>
    <property type="molecule type" value="Genomic_DNA"/>
</dbReference>
<dbReference type="InParanoid" id="L2GNB2"/>
<evidence type="ECO:0000313" key="3">
    <source>
        <dbReference type="Proteomes" id="UP000011082"/>
    </source>
</evidence>
<dbReference type="Proteomes" id="UP000011082">
    <property type="component" value="Unassembled WGS sequence"/>
</dbReference>
<evidence type="ECO:0000256" key="1">
    <source>
        <dbReference type="SAM" id="MobiDB-lite"/>
    </source>
</evidence>
<organism evidence="2 3">
    <name type="scientific">Vittaforma corneae (strain ATCC 50505)</name>
    <name type="common">Microsporidian parasite</name>
    <name type="synonym">Nosema corneum</name>
    <dbReference type="NCBI Taxonomy" id="993615"/>
    <lineage>
        <taxon>Eukaryota</taxon>
        <taxon>Fungi</taxon>
        <taxon>Fungi incertae sedis</taxon>
        <taxon>Microsporidia</taxon>
        <taxon>Nosematidae</taxon>
        <taxon>Vittaforma</taxon>
    </lineage>
</organism>
<accession>L2GNB2</accession>
<dbReference type="HOGENOM" id="CLU_980715_0_0_1"/>
<gene>
    <name evidence="2" type="ORF">VICG_00726</name>
</gene>
<dbReference type="GeneID" id="19881442"/>
<protein>
    <submittedName>
        <fullName evidence="2">Uncharacterized protein</fullName>
    </submittedName>
</protein>
<feature type="compositionally biased region" description="Polar residues" evidence="1">
    <location>
        <begin position="249"/>
        <end position="262"/>
    </location>
</feature>
<sequence>MATLLYIHIIFCQIINFTILYEKFDKTSSPKLTQFVISKILDEYNAIYSPLGIEMRLDSILSYNDYSLLPEYKAFTNLVGNDDVKNKATALESIDNNLIVLFSAMKKAESSSANRLSFCKGRYFVNLNDANVFEDILNSSLRAIREWIGAVLKLKIPEFHELENFKLKDDVNDQTLNDAFECYDKGFDESYARKTKTSVRDYHVSRRNQNVRMLDQNKRFQQMRNKVHVSSSGKFGGLFSVRELHKSANDSSNHSPLKTLDTSSKDENLPKRFTFPSESTILTD</sequence>
<dbReference type="AlphaFoldDB" id="L2GNB2"/>
<evidence type="ECO:0000313" key="2">
    <source>
        <dbReference type="EMBL" id="ELA42326.1"/>
    </source>
</evidence>
<reference evidence="3" key="1">
    <citation type="submission" date="2011-05" db="EMBL/GenBank/DDBJ databases">
        <title>The genome sequence of Vittaforma corneae strain ATCC 50505.</title>
        <authorList>
            <consortium name="The Broad Institute Genome Sequencing Platform"/>
            <person name="Cuomo C."/>
            <person name="Didier E."/>
            <person name="Bowers L."/>
            <person name="Young S.K."/>
            <person name="Zeng Q."/>
            <person name="Gargeya S."/>
            <person name="Fitzgerald M."/>
            <person name="Haas B."/>
            <person name="Abouelleil A."/>
            <person name="Alvarado L."/>
            <person name="Arachchi H.M."/>
            <person name="Berlin A."/>
            <person name="Chapman S.B."/>
            <person name="Gearin G."/>
            <person name="Goldberg J."/>
            <person name="Griggs A."/>
            <person name="Gujja S."/>
            <person name="Hansen M."/>
            <person name="Heiman D."/>
            <person name="Howarth C."/>
            <person name="Larimer J."/>
            <person name="Lui A."/>
            <person name="MacDonald P.J.P."/>
            <person name="McCowen C."/>
            <person name="Montmayeur A."/>
            <person name="Murphy C."/>
            <person name="Neiman D."/>
            <person name="Pearson M."/>
            <person name="Priest M."/>
            <person name="Roberts A."/>
            <person name="Saif S."/>
            <person name="Shea T."/>
            <person name="Sisk P."/>
            <person name="Stolte C."/>
            <person name="Sykes S."/>
            <person name="Wortman J."/>
            <person name="Nusbaum C."/>
            <person name="Birren B."/>
        </authorList>
    </citation>
    <scope>NUCLEOTIDE SEQUENCE [LARGE SCALE GENOMIC DNA]</scope>
    <source>
        <strain evidence="3">ATCC 50505</strain>
    </source>
</reference>
<proteinExistence type="predicted"/>